<evidence type="ECO:0000256" key="4">
    <source>
        <dbReference type="ARBA" id="ARBA00023163"/>
    </source>
</evidence>
<keyword evidence="4" id="KW-0804">Transcription</keyword>
<dbReference type="AlphaFoldDB" id="A0A1V2H0P7"/>
<comment type="similarity">
    <text evidence="1">Belongs to the LysR transcriptional regulatory family.</text>
</comment>
<dbReference type="SUPFAM" id="SSF53850">
    <property type="entry name" value="Periplasmic binding protein-like II"/>
    <property type="match status" value="1"/>
</dbReference>
<dbReference type="GO" id="GO:0043565">
    <property type="term" value="F:sequence-specific DNA binding"/>
    <property type="evidence" value="ECO:0007669"/>
    <property type="project" value="TreeGrafter"/>
</dbReference>
<comment type="caution">
    <text evidence="6">The sequence shown here is derived from an EMBL/GenBank/DDBJ whole genome shotgun (WGS) entry which is preliminary data.</text>
</comment>
<dbReference type="Proteomes" id="UP000188879">
    <property type="component" value="Unassembled WGS sequence"/>
</dbReference>
<evidence type="ECO:0000259" key="5">
    <source>
        <dbReference type="PROSITE" id="PS50931"/>
    </source>
</evidence>
<keyword evidence="2" id="KW-0805">Transcription regulation</keyword>
<dbReference type="Gene3D" id="3.40.190.10">
    <property type="entry name" value="Periplasmic binding protein-like II"/>
    <property type="match status" value="2"/>
</dbReference>
<dbReference type="Pfam" id="PF00126">
    <property type="entry name" value="HTH_1"/>
    <property type="match status" value="1"/>
</dbReference>
<dbReference type="SUPFAM" id="SSF46785">
    <property type="entry name" value="Winged helix' DNA-binding domain"/>
    <property type="match status" value="1"/>
</dbReference>
<sequence length="295" mass="31429">MPPLRMIGAFEAVARLGSRAEAAAELNVTLGAVTKQLRALEQWLGVELFTGDLRNGSTMTLEGRRLAMAVTAGFDTIKSGVGELTLADAAPVELRILAPASLSVNWLMPCLPRLEQEAPWLRIRVHATHTGEDWAPLPHDAAIRRDGFAPEGWSREVLFQERLGAFAAPGLVTEGADLATLPLVEARTRAGELDRWLAQAGVAQVALPRQRFSHFYTAYEAAIAGQGVIVAPTILAEADRAAGRLVPCLPAVQVAGAQHALLVPVSSAAAEAVATFAAFLRRRIAETEVSAGSFF</sequence>
<organism evidence="6 7">
    <name type="scientific">Teichococcus deserti</name>
    <dbReference type="NCBI Taxonomy" id="1817963"/>
    <lineage>
        <taxon>Bacteria</taxon>
        <taxon>Pseudomonadati</taxon>
        <taxon>Pseudomonadota</taxon>
        <taxon>Alphaproteobacteria</taxon>
        <taxon>Acetobacterales</taxon>
        <taxon>Roseomonadaceae</taxon>
        <taxon>Roseomonas</taxon>
    </lineage>
</organism>
<name>A0A1V2H0P7_9PROT</name>
<gene>
    <name evidence="6" type="ORF">BKE38_14750</name>
</gene>
<feature type="domain" description="HTH lysR-type" evidence="5">
    <location>
        <begin position="2"/>
        <end position="60"/>
    </location>
</feature>
<dbReference type="GO" id="GO:0006351">
    <property type="term" value="P:DNA-templated transcription"/>
    <property type="evidence" value="ECO:0007669"/>
    <property type="project" value="TreeGrafter"/>
</dbReference>
<evidence type="ECO:0000256" key="2">
    <source>
        <dbReference type="ARBA" id="ARBA00023015"/>
    </source>
</evidence>
<evidence type="ECO:0000313" key="6">
    <source>
        <dbReference type="EMBL" id="ONG52321.1"/>
    </source>
</evidence>
<reference evidence="6 7" key="1">
    <citation type="submission" date="2016-10" db="EMBL/GenBank/DDBJ databases">
        <title>Draft Genome sequence of Roseomonas sp. strain M3.</title>
        <authorList>
            <person name="Subhash Y."/>
            <person name="Lee S."/>
        </authorList>
    </citation>
    <scope>NUCLEOTIDE SEQUENCE [LARGE SCALE GENOMIC DNA]</scope>
    <source>
        <strain evidence="6 7">M3</strain>
    </source>
</reference>
<keyword evidence="3" id="KW-0238">DNA-binding</keyword>
<accession>A0A1V2H0P7</accession>
<dbReference type="InterPro" id="IPR000847">
    <property type="entry name" value="LysR_HTH_N"/>
</dbReference>
<dbReference type="InterPro" id="IPR036390">
    <property type="entry name" value="WH_DNA-bd_sf"/>
</dbReference>
<evidence type="ECO:0000313" key="7">
    <source>
        <dbReference type="Proteomes" id="UP000188879"/>
    </source>
</evidence>
<dbReference type="PANTHER" id="PTHR30537">
    <property type="entry name" value="HTH-TYPE TRANSCRIPTIONAL REGULATOR"/>
    <property type="match status" value="1"/>
</dbReference>
<dbReference type="PROSITE" id="PS50931">
    <property type="entry name" value="HTH_LYSR"/>
    <property type="match status" value="1"/>
</dbReference>
<evidence type="ECO:0000256" key="1">
    <source>
        <dbReference type="ARBA" id="ARBA00009437"/>
    </source>
</evidence>
<dbReference type="Pfam" id="PF03466">
    <property type="entry name" value="LysR_substrate"/>
    <property type="match status" value="1"/>
</dbReference>
<keyword evidence="7" id="KW-1185">Reference proteome</keyword>
<proteinExistence type="inferred from homology"/>
<dbReference type="EMBL" id="MLCO01000141">
    <property type="protein sequence ID" value="ONG52321.1"/>
    <property type="molecule type" value="Genomic_DNA"/>
</dbReference>
<dbReference type="InterPro" id="IPR036388">
    <property type="entry name" value="WH-like_DNA-bd_sf"/>
</dbReference>
<dbReference type="PANTHER" id="PTHR30537:SF74">
    <property type="entry name" value="HTH-TYPE TRANSCRIPTIONAL REGULATOR TRPI"/>
    <property type="match status" value="1"/>
</dbReference>
<protein>
    <recommendedName>
        <fullName evidence="5">HTH lysR-type domain-containing protein</fullName>
    </recommendedName>
</protein>
<dbReference type="GO" id="GO:0003700">
    <property type="term" value="F:DNA-binding transcription factor activity"/>
    <property type="evidence" value="ECO:0007669"/>
    <property type="project" value="InterPro"/>
</dbReference>
<dbReference type="InterPro" id="IPR058163">
    <property type="entry name" value="LysR-type_TF_proteobact-type"/>
</dbReference>
<dbReference type="InterPro" id="IPR005119">
    <property type="entry name" value="LysR_subst-bd"/>
</dbReference>
<evidence type="ECO:0000256" key="3">
    <source>
        <dbReference type="ARBA" id="ARBA00023125"/>
    </source>
</evidence>
<dbReference type="Gene3D" id="1.10.10.10">
    <property type="entry name" value="Winged helix-like DNA-binding domain superfamily/Winged helix DNA-binding domain"/>
    <property type="match status" value="1"/>
</dbReference>